<protein>
    <recommendedName>
        <fullName evidence="8">Riboflavin biosynthesis protein RibD</fullName>
        <ecNumber evidence="7">1.1.1.193</ecNumber>
        <ecNumber evidence="6">3.5.4.26</ecNumber>
    </recommendedName>
</protein>
<comment type="function">
    <text evidence="1">Converts 2,5-diamino-6-(ribosylamino)-4(3h)-pyrimidinone 5'-phosphate into 5-amino-6-(ribosylamino)-2,4(1h,3h)-pyrimidinedione 5'-phosphate.</text>
</comment>
<comment type="caution">
    <text evidence="12">The sequence shown here is derived from an EMBL/GenBank/DDBJ whole genome shotgun (WGS) entry which is preliminary data.</text>
</comment>
<dbReference type="GO" id="GO:0009231">
    <property type="term" value="P:riboflavin biosynthetic process"/>
    <property type="evidence" value="ECO:0007669"/>
    <property type="project" value="UniProtKB-UniPathway"/>
</dbReference>
<dbReference type="Proteomes" id="UP000054618">
    <property type="component" value="Unassembled WGS sequence"/>
</dbReference>
<comment type="pathway">
    <text evidence="2">Cofactor biosynthesis; riboflavin biosynthesis; 5-amino-6-(D-ribitylamino)uracil from GTP: step 2/4.</text>
</comment>
<dbReference type="SUPFAM" id="SSF53597">
    <property type="entry name" value="Dihydrofolate reductase-like"/>
    <property type="match status" value="1"/>
</dbReference>
<comment type="similarity">
    <text evidence="4">In the N-terminal section; belongs to the cytidine and deoxycytidylate deaminase family.</text>
</comment>
<evidence type="ECO:0000256" key="5">
    <source>
        <dbReference type="ARBA" id="ARBA00007417"/>
    </source>
</evidence>
<dbReference type="GO" id="GO:0008703">
    <property type="term" value="F:5-amino-6-(5-phosphoribosylamino)uracil reductase activity"/>
    <property type="evidence" value="ECO:0007669"/>
    <property type="project" value="UniProtKB-EC"/>
</dbReference>
<keyword evidence="10" id="KW-0511">Multifunctional enzyme</keyword>
<evidence type="ECO:0000259" key="11">
    <source>
        <dbReference type="PROSITE" id="PS51747"/>
    </source>
</evidence>
<dbReference type="InterPro" id="IPR002125">
    <property type="entry name" value="CMP_dCMP_dom"/>
</dbReference>
<dbReference type="EMBL" id="LNYS01000018">
    <property type="protein sequence ID" value="KTD47965.1"/>
    <property type="molecule type" value="Genomic_DNA"/>
</dbReference>
<dbReference type="NCBIfam" id="TIGR00326">
    <property type="entry name" value="eubact_ribD"/>
    <property type="match status" value="1"/>
</dbReference>
<evidence type="ECO:0000256" key="8">
    <source>
        <dbReference type="ARBA" id="ARBA00019930"/>
    </source>
</evidence>
<dbReference type="EC" id="1.1.1.193" evidence="7"/>
<gene>
    <name evidence="12" type="primary">ribD_2</name>
    <name evidence="12" type="ORF">Lqui_2229</name>
</gene>
<evidence type="ECO:0000256" key="7">
    <source>
        <dbReference type="ARBA" id="ARBA00013173"/>
    </source>
</evidence>
<dbReference type="AlphaFoldDB" id="A0A0W0XT02"/>
<dbReference type="Pfam" id="PF00383">
    <property type="entry name" value="dCMP_cyt_deam_1"/>
    <property type="match status" value="1"/>
</dbReference>
<dbReference type="Gene3D" id="3.40.140.10">
    <property type="entry name" value="Cytidine Deaminase, domain 2"/>
    <property type="match status" value="1"/>
</dbReference>
<feature type="domain" description="CMP/dCMP-type deaminase" evidence="11">
    <location>
        <begin position="1"/>
        <end position="122"/>
    </location>
</feature>
<proteinExistence type="inferred from homology"/>
<dbReference type="GO" id="GO:0008835">
    <property type="term" value="F:diaminohydroxyphosphoribosylaminopyrimidine deaminase activity"/>
    <property type="evidence" value="ECO:0007669"/>
    <property type="project" value="UniProtKB-EC"/>
</dbReference>
<name>A0A0W0XT02_9GAMM</name>
<keyword evidence="13" id="KW-1185">Reference proteome</keyword>
<organism evidence="12 13">
    <name type="scientific">Legionella quinlivanii</name>
    <dbReference type="NCBI Taxonomy" id="45073"/>
    <lineage>
        <taxon>Bacteria</taxon>
        <taxon>Pseudomonadati</taxon>
        <taxon>Pseudomonadota</taxon>
        <taxon>Gammaproteobacteria</taxon>
        <taxon>Legionellales</taxon>
        <taxon>Legionellaceae</taxon>
        <taxon>Legionella</taxon>
    </lineage>
</organism>
<dbReference type="InterPro" id="IPR002734">
    <property type="entry name" value="RibDG_C"/>
</dbReference>
<dbReference type="PROSITE" id="PS51747">
    <property type="entry name" value="CYT_DCMP_DEAMINASES_2"/>
    <property type="match status" value="1"/>
</dbReference>
<comment type="pathway">
    <text evidence="3">Cofactor biosynthesis; riboflavin biosynthesis; 5-amino-6-(D-ribitylamino)uracil from GTP: step 3/4.</text>
</comment>
<dbReference type="UniPathway" id="UPA00275">
    <property type="reaction ID" value="UER00401"/>
</dbReference>
<dbReference type="Pfam" id="PF01872">
    <property type="entry name" value="RibD_C"/>
    <property type="match status" value="1"/>
</dbReference>
<reference evidence="12 13" key="1">
    <citation type="submission" date="2015-11" db="EMBL/GenBank/DDBJ databases">
        <title>Genomic analysis of 38 Legionella species identifies large and diverse effector repertoires.</title>
        <authorList>
            <person name="Burstein D."/>
            <person name="Amaro F."/>
            <person name="Zusman T."/>
            <person name="Lifshitz Z."/>
            <person name="Cohen O."/>
            <person name="Gilbert J.A."/>
            <person name="Pupko T."/>
            <person name="Shuman H.A."/>
            <person name="Segal G."/>
        </authorList>
    </citation>
    <scope>NUCLEOTIDE SEQUENCE [LARGE SCALE GENOMIC DNA]</scope>
    <source>
        <strain evidence="12 13">CDC#1442-AUS-E</strain>
    </source>
</reference>
<evidence type="ECO:0000256" key="2">
    <source>
        <dbReference type="ARBA" id="ARBA00004882"/>
    </source>
</evidence>
<comment type="similarity">
    <text evidence="5">In the C-terminal section; belongs to the HTP reductase family.</text>
</comment>
<dbReference type="Gene3D" id="3.40.430.10">
    <property type="entry name" value="Dihydrofolate Reductase, subunit A"/>
    <property type="match status" value="1"/>
</dbReference>
<dbReference type="PANTHER" id="PTHR11079:SF162">
    <property type="entry name" value="RIBOFLAVIN BIOSYNTHESIS PROTEIN PYRD, CHLOROPLASTIC"/>
    <property type="match status" value="1"/>
</dbReference>
<dbReference type="PATRIC" id="fig|45073.5.peg.2353"/>
<keyword evidence="9" id="KW-0686">Riboflavin biosynthesis</keyword>
<evidence type="ECO:0000256" key="1">
    <source>
        <dbReference type="ARBA" id="ARBA00002151"/>
    </source>
</evidence>
<accession>A0A0W0XT02</accession>
<evidence type="ECO:0000256" key="6">
    <source>
        <dbReference type="ARBA" id="ARBA00012766"/>
    </source>
</evidence>
<dbReference type="PANTHER" id="PTHR11079">
    <property type="entry name" value="CYTOSINE DEAMINASE FAMILY MEMBER"/>
    <property type="match status" value="1"/>
</dbReference>
<evidence type="ECO:0000256" key="9">
    <source>
        <dbReference type="ARBA" id="ARBA00022619"/>
    </source>
</evidence>
<dbReference type="STRING" id="45073.Lqui_2229"/>
<dbReference type="RefSeq" id="WP_058508317.1">
    <property type="nucleotide sequence ID" value="NZ_CAAAIK010000009.1"/>
</dbReference>
<dbReference type="CDD" id="cd01284">
    <property type="entry name" value="Riboflavin_deaminase-reductase"/>
    <property type="match status" value="1"/>
</dbReference>
<dbReference type="InterPro" id="IPR024072">
    <property type="entry name" value="DHFR-like_dom_sf"/>
</dbReference>
<dbReference type="EC" id="3.5.4.26" evidence="6"/>
<dbReference type="OrthoDB" id="9800865at2"/>
<dbReference type="InterPro" id="IPR004794">
    <property type="entry name" value="Eubact_RibD"/>
</dbReference>
<evidence type="ECO:0000313" key="12">
    <source>
        <dbReference type="EMBL" id="KTD47965.1"/>
    </source>
</evidence>
<sequence>MDENYLLAALEQAFLGRGTCAPNPSVGAVAVREGNIIARAFHKGAGTPHAEVLVFEQFPKHLEGVTLYVTLEPCNHWGRTPPCVNAIIAQGVDRVVYGYRDPNPVVISNNTPSILKEHGIESRYLPLKEIDDFYISYRHWRLTKKPFVSTAVKQNLSGELNFSLINPSQHNFFQMQRKNADIILTVAEGDYPDSQMINININGNKYQKNIAIIDDNLQLDNSSEIFNSSKKVLIYFDEGEEPIAQNKSATYYTKKSKNYESSLNEIITHLGELGYHDVWVEGSADLLTALHQADLVDRTYIYSDENQKNISDGELLKNSLNHQKKAVLTWQMMDEESILCCDWRKR</sequence>
<dbReference type="InterPro" id="IPR016193">
    <property type="entry name" value="Cytidine_deaminase-like"/>
</dbReference>
<evidence type="ECO:0000256" key="4">
    <source>
        <dbReference type="ARBA" id="ARBA00005259"/>
    </source>
</evidence>
<dbReference type="SUPFAM" id="SSF53927">
    <property type="entry name" value="Cytidine deaminase-like"/>
    <property type="match status" value="1"/>
</dbReference>
<evidence type="ECO:0000313" key="13">
    <source>
        <dbReference type="Proteomes" id="UP000054618"/>
    </source>
</evidence>
<evidence type="ECO:0000256" key="10">
    <source>
        <dbReference type="ARBA" id="ARBA00023268"/>
    </source>
</evidence>
<evidence type="ECO:0000256" key="3">
    <source>
        <dbReference type="ARBA" id="ARBA00004910"/>
    </source>
</evidence>